<evidence type="ECO:0000313" key="4">
    <source>
        <dbReference type="Proteomes" id="UP000078492"/>
    </source>
</evidence>
<dbReference type="AlphaFoldDB" id="A0A151IYH1"/>
<name>A0A151IYH1_9HYME</name>
<dbReference type="InterPro" id="IPR006578">
    <property type="entry name" value="MADF-dom"/>
</dbReference>
<feature type="domain" description="MADF" evidence="2">
    <location>
        <begin position="44"/>
        <end position="132"/>
    </location>
</feature>
<evidence type="ECO:0000256" key="1">
    <source>
        <dbReference type="SAM" id="MobiDB-lite"/>
    </source>
</evidence>
<feature type="compositionally biased region" description="Low complexity" evidence="1">
    <location>
        <begin position="156"/>
        <end position="171"/>
    </location>
</feature>
<sequence>MDFDQSNLEMENEEEMVEEYLDEIETPVLEGIYGIEDKIQDDLYLIALVEGNPRLYAKGKAGYRNVHEKDMAWISIGTALKHPLSGSEAKHRWDTLRNLYGRARREIVALTKQQGLSGSGKDNVSYEDLLTPQSMAIHRFMAPLYVPRKTVSNYTKSTLSTSSSSSSSSKSRLPIRPHSRPSFMEPSLNISKSKGLTTSSLKDSPRDSLTWNQNFVANISDG</sequence>
<dbReference type="Proteomes" id="UP000078492">
    <property type="component" value="Unassembled WGS sequence"/>
</dbReference>
<accession>A0A151IYH1</accession>
<feature type="region of interest" description="Disordered" evidence="1">
    <location>
        <begin position="156"/>
        <end position="208"/>
    </location>
</feature>
<gene>
    <name evidence="3" type="ORF">ALC57_14525</name>
</gene>
<proteinExistence type="predicted"/>
<feature type="compositionally biased region" description="Low complexity" evidence="1">
    <location>
        <begin position="191"/>
        <end position="202"/>
    </location>
</feature>
<evidence type="ECO:0000259" key="2">
    <source>
        <dbReference type="PROSITE" id="PS51029"/>
    </source>
</evidence>
<organism evidence="3 4">
    <name type="scientific">Trachymyrmex cornetzi</name>
    <dbReference type="NCBI Taxonomy" id="471704"/>
    <lineage>
        <taxon>Eukaryota</taxon>
        <taxon>Metazoa</taxon>
        <taxon>Ecdysozoa</taxon>
        <taxon>Arthropoda</taxon>
        <taxon>Hexapoda</taxon>
        <taxon>Insecta</taxon>
        <taxon>Pterygota</taxon>
        <taxon>Neoptera</taxon>
        <taxon>Endopterygota</taxon>
        <taxon>Hymenoptera</taxon>
        <taxon>Apocrita</taxon>
        <taxon>Aculeata</taxon>
        <taxon>Formicoidea</taxon>
        <taxon>Formicidae</taxon>
        <taxon>Myrmicinae</taxon>
        <taxon>Trachymyrmex</taxon>
    </lineage>
</organism>
<evidence type="ECO:0000313" key="3">
    <source>
        <dbReference type="EMBL" id="KYN13289.1"/>
    </source>
</evidence>
<reference evidence="3 4" key="1">
    <citation type="submission" date="2015-09" db="EMBL/GenBank/DDBJ databases">
        <title>Trachymyrmex cornetzi WGS genome.</title>
        <authorList>
            <person name="Nygaard S."/>
            <person name="Hu H."/>
            <person name="Boomsma J."/>
            <person name="Zhang G."/>
        </authorList>
    </citation>
    <scope>NUCLEOTIDE SEQUENCE [LARGE SCALE GENOMIC DNA]</scope>
    <source>
        <strain evidence="3">Tcor2-1</strain>
        <tissue evidence="3">Whole body</tissue>
    </source>
</reference>
<protein>
    <recommendedName>
        <fullName evidence="2">MADF domain-containing protein</fullName>
    </recommendedName>
</protein>
<keyword evidence="4" id="KW-1185">Reference proteome</keyword>
<dbReference type="PROSITE" id="PS51029">
    <property type="entry name" value="MADF"/>
    <property type="match status" value="1"/>
</dbReference>
<dbReference type="Pfam" id="PF10545">
    <property type="entry name" value="MADF_DNA_bdg"/>
    <property type="match status" value="1"/>
</dbReference>
<dbReference type="EMBL" id="KQ980770">
    <property type="protein sequence ID" value="KYN13289.1"/>
    <property type="molecule type" value="Genomic_DNA"/>
</dbReference>